<dbReference type="GO" id="GO:0045254">
    <property type="term" value="C:pyruvate dehydrogenase complex"/>
    <property type="evidence" value="ECO:0007669"/>
    <property type="project" value="InterPro"/>
</dbReference>
<comment type="caution">
    <text evidence="3">The sequence shown here is derived from an EMBL/GenBank/DDBJ whole genome shotgun (WGS) entry which is preliminary data.</text>
</comment>
<dbReference type="InterPro" id="IPR003016">
    <property type="entry name" value="2-oxoA_DH_lipoyl-BS"/>
</dbReference>
<dbReference type="OrthoDB" id="9805770at2"/>
<gene>
    <name evidence="3" type="ORF">C7P63_08525</name>
</gene>
<keyword evidence="1" id="KW-0450">Lipoyl</keyword>
<organism evidence="3 4">
    <name type="scientific">Vagococcus humatus</name>
    <dbReference type="NCBI Taxonomy" id="1889241"/>
    <lineage>
        <taxon>Bacteria</taxon>
        <taxon>Bacillati</taxon>
        <taxon>Bacillota</taxon>
        <taxon>Bacilli</taxon>
        <taxon>Lactobacillales</taxon>
        <taxon>Enterococcaceae</taxon>
        <taxon>Vagococcus</taxon>
    </lineage>
</organism>
<dbReference type="Proteomes" id="UP000277864">
    <property type="component" value="Unassembled WGS sequence"/>
</dbReference>
<dbReference type="Pfam" id="PF00364">
    <property type="entry name" value="Biotin_lipoyl"/>
    <property type="match status" value="1"/>
</dbReference>
<evidence type="ECO:0000259" key="2">
    <source>
        <dbReference type="PROSITE" id="PS50968"/>
    </source>
</evidence>
<evidence type="ECO:0000313" key="3">
    <source>
        <dbReference type="EMBL" id="RST88856.1"/>
    </source>
</evidence>
<accession>A0A429Z587</accession>
<protein>
    <recommendedName>
        <fullName evidence="2">Lipoyl-binding domain-containing protein</fullName>
    </recommendedName>
</protein>
<dbReference type="PROSITE" id="PS00189">
    <property type="entry name" value="LIPOYL"/>
    <property type="match status" value="1"/>
</dbReference>
<dbReference type="InterPro" id="IPR000089">
    <property type="entry name" value="Biotin_lipoyl"/>
</dbReference>
<dbReference type="CDD" id="cd06849">
    <property type="entry name" value="lipoyl_domain"/>
    <property type="match status" value="1"/>
</dbReference>
<feature type="domain" description="Lipoyl-binding" evidence="2">
    <location>
        <begin position="2"/>
        <end position="77"/>
    </location>
</feature>
<reference evidence="3 4" key="1">
    <citation type="submission" date="2018-03" db="EMBL/GenBank/DDBJ databases">
        <authorList>
            <person name="Gulvik C.A."/>
        </authorList>
    </citation>
    <scope>NUCLEOTIDE SEQUENCE [LARGE SCALE GENOMIC DNA]</scope>
    <source>
        <strain evidence="3 4">JCM 31581</strain>
    </source>
</reference>
<proteinExistence type="predicted"/>
<sequence>MLYDVTFPKLTAKTEKGMLVSWLKNVGDFIEKDEVLYEVETDKAVHEIECPYSGIVTKHYQPEGTVLYLNDLVAQIEEASL</sequence>
<dbReference type="GO" id="GO:0006086">
    <property type="term" value="P:pyruvate decarboxylation to acetyl-CoA"/>
    <property type="evidence" value="ECO:0007669"/>
    <property type="project" value="InterPro"/>
</dbReference>
<keyword evidence="4" id="KW-1185">Reference proteome</keyword>
<name>A0A429Z587_9ENTE</name>
<dbReference type="InterPro" id="IPR011053">
    <property type="entry name" value="Single_hybrid_motif"/>
</dbReference>
<dbReference type="AlphaFoldDB" id="A0A429Z587"/>
<evidence type="ECO:0000256" key="1">
    <source>
        <dbReference type="ARBA" id="ARBA00022823"/>
    </source>
</evidence>
<dbReference type="InterPro" id="IPR045257">
    <property type="entry name" value="E2/Pdx1"/>
</dbReference>
<dbReference type="EMBL" id="PXZH01000005">
    <property type="protein sequence ID" value="RST88856.1"/>
    <property type="molecule type" value="Genomic_DNA"/>
</dbReference>
<dbReference type="SUPFAM" id="SSF51230">
    <property type="entry name" value="Single hybrid motif"/>
    <property type="match status" value="1"/>
</dbReference>
<evidence type="ECO:0000313" key="4">
    <source>
        <dbReference type="Proteomes" id="UP000277864"/>
    </source>
</evidence>
<dbReference type="PANTHER" id="PTHR23151:SF90">
    <property type="entry name" value="DIHYDROLIPOYLLYSINE-RESIDUE ACETYLTRANSFERASE COMPONENT OF PYRUVATE DEHYDROGENASE COMPLEX, MITOCHONDRIAL-RELATED"/>
    <property type="match status" value="1"/>
</dbReference>
<dbReference type="PANTHER" id="PTHR23151">
    <property type="entry name" value="DIHYDROLIPOAMIDE ACETYL/SUCCINYL-TRANSFERASE-RELATED"/>
    <property type="match status" value="1"/>
</dbReference>
<dbReference type="PROSITE" id="PS50968">
    <property type="entry name" value="BIOTINYL_LIPOYL"/>
    <property type="match status" value="1"/>
</dbReference>
<dbReference type="RefSeq" id="WP_125943735.1">
    <property type="nucleotide sequence ID" value="NZ_PXZH01000005.1"/>
</dbReference>
<dbReference type="Gene3D" id="2.40.50.100">
    <property type="match status" value="1"/>
</dbReference>